<dbReference type="RefSeq" id="WP_345610158.1">
    <property type="nucleotide sequence ID" value="NZ_BAABJO010000030.1"/>
</dbReference>
<dbReference type="SUPFAM" id="SSF52833">
    <property type="entry name" value="Thioredoxin-like"/>
    <property type="match status" value="1"/>
</dbReference>
<proteinExistence type="predicted"/>
<dbReference type="Proteomes" id="UP001500804">
    <property type="component" value="Unassembled WGS sequence"/>
</dbReference>
<dbReference type="InterPro" id="IPR001853">
    <property type="entry name" value="DSBA-like_thioredoxin_dom"/>
</dbReference>
<reference evidence="3" key="1">
    <citation type="journal article" date="2019" name="Int. J. Syst. Evol. Microbiol.">
        <title>The Global Catalogue of Microorganisms (GCM) 10K type strain sequencing project: providing services to taxonomists for standard genome sequencing and annotation.</title>
        <authorList>
            <consortium name="The Broad Institute Genomics Platform"/>
            <consortium name="The Broad Institute Genome Sequencing Center for Infectious Disease"/>
            <person name="Wu L."/>
            <person name="Ma J."/>
        </authorList>
    </citation>
    <scope>NUCLEOTIDE SEQUENCE [LARGE SCALE GENOMIC DNA]</scope>
    <source>
        <strain evidence="3">JCM 18302</strain>
    </source>
</reference>
<accession>A0ABP9NWL4</accession>
<protein>
    <submittedName>
        <fullName evidence="2">Dithiol-disulfide isomerase</fullName>
    </submittedName>
</protein>
<keyword evidence="2" id="KW-0413">Isomerase</keyword>
<name>A0ABP9NWL4_9PSEU</name>
<dbReference type="PANTHER" id="PTHR13887:SF41">
    <property type="entry name" value="THIOREDOXIN SUPERFAMILY PROTEIN"/>
    <property type="match status" value="1"/>
</dbReference>
<dbReference type="GO" id="GO:0016853">
    <property type="term" value="F:isomerase activity"/>
    <property type="evidence" value="ECO:0007669"/>
    <property type="project" value="UniProtKB-KW"/>
</dbReference>
<comment type="caution">
    <text evidence="2">The sequence shown here is derived from an EMBL/GenBank/DDBJ whole genome shotgun (WGS) entry which is preliminary data.</text>
</comment>
<dbReference type="Pfam" id="PF01323">
    <property type="entry name" value="DSBA"/>
    <property type="match status" value="1"/>
</dbReference>
<organism evidence="2 3">
    <name type="scientific">Pseudonocardia adelaidensis</name>
    <dbReference type="NCBI Taxonomy" id="648754"/>
    <lineage>
        <taxon>Bacteria</taxon>
        <taxon>Bacillati</taxon>
        <taxon>Actinomycetota</taxon>
        <taxon>Actinomycetes</taxon>
        <taxon>Pseudonocardiales</taxon>
        <taxon>Pseudonocardiaceae</taxon>
        <taxon>Pseudonocardia</taxon>
    </lineage>
</organism>
<evidence type="ECO:0000259" key="1">
    <source>
        <dbReference type="Pfam" id="PF01323"/>
    </source>
</evidence>
<gene>
    <name evidence="2" type="ORF">GCM10023320_63530</name>
</gene>
<feature type="domain" description="DSBA-like thioredoxin" evidence="1">
    <location>
        <begin position="5"/>
        <end position="163"/>
    </location>
</feature>
<dbReference type="Gene3D" id="3.40.30.10">
    <property type="entry name" value="Glutaredoxin"/>
    <property type="match status" value="1"/>
</dbReference>
<dbReference type="PANTHER" id="PTHR13887">
    <property type="entry name" value="GLUTATHIONE S-TRANSFERASE KAPPA"/>
    <property type="match status" value="1"/>
</dbReference>
<dbReference type="InterPro" id="IPR036249">
    <property type="entry name" value="Thioredoxin-like_sf"/>
</dbReference>
<dbReference type="EMBL" id="BAABJO010000030">
    <property type="protein sequence ID" value="GAA5134848.1"/>
    <property type="molecule type" value="Genomic_DNA"/>
</dbReference>
<keyword evidence="3" id="KW-1185">Reference proteome</keyword>
<evidence type="ECO:0000313" key="2">
    <source>
        <dbReference type="EMBL" id="GAA5134848.1"/>
    </source>
</evidence>
<sequence>MPMSTIEVWSDLLCPFAYVGLLRLRRARERLGLDVRIEHHTFPLELFDGPHRRRGTDTEAVGLGQIEPEAGFRVWTAADDLYPHTVLLAAEAVHAASAQGLAAGVELDLALRRAFWTESRSIGHRRVILDVAAGVAQVDVEELTAALDDGRHRKHVMADFAVAATDAIPTSPTLRFADGTTVANPGIEVHWEGPFAAGFPVVDAHDAGVYDELLRRAG</sequence>
<evidence type="ECO:0000313" key="3">
    <source>
        <dbReference type="Proteomes" id="UP001500804"/>
    </source>
</evidence>